<dbReference type="NCBIfam" id="TIGR00696">
    <property type="entry name" value="wecG_tagA_cpsF"/>
    <property type="match status" value="1"/>
</dbReference>
<evidence type="ECO:0000256" key="1">
    <source>
        <dbReference type="ARBA" id="ARBA00022676"/>
    </source>
</evidence>
<dbReference type="Proteomes" id="UP000030487">
    <property type="component" value="Unassembled WGS sequence"/>
</dbReference>
<keyword evidence="1 5" id="KW-0328">Glycosyltransferase</keyword>
<dbReference type="CDD" id="cd06533">
    <property type="entry name" value="Glyco_transf_WecG_TagA"/>
    <property type="match status" value="1"/>
</dbReference>
<accession>A0ABR4Y2W5</accession>
<dbReference type="RefSeq" id="WP_036076117.1">
    <property type="nucleotide sequence ID" value="NZ_AVCW01000019.1"/>
</dbReference>
<evidence type="ECO:0000256" key="5">
    <source>
        <dbReference type="HAMAP-Rule" id="MF_02070"/>
    </source>
</evidence>
<evidence type="ECO:0000313" key="7">
    <source>
        <dbReference type="Proteomes" id="UP000030487"/>
    </source>
</evidence>
<dbReference type="InterPro" id="IPR004629">
    <property type="entry name" value="WecG_TagA_CpsF"/>
</dbReference>
<dbReference type="EC" id="2.4.1.187" evidence="5"/>
<comment type="function">
    <text evidence="5">Catalyzes the conversion of GlcNAc-PP-undecaprenol into ManNAc-GlcNAc-PP-undecaprenol, the first committed lipid intermediate in the de novo synthesis of teichoic acid.</text>
</comment>
<dbReference type="EMBL" id="JPVR01000063">
    <property type="protein sequence ID" value="KGR88038.1"/>
    <property type="molecule type" value="Genomic_DNA"/>
</dbReference>
<sequence>MRHVTIMGVPFLHIGQQGFVDLLVNRIEQQEKTFVVTANPEVVMQANENPTVMNYLKQATYICADGIGVVKAAQILGDSLPERVTGYDTMVRLLEVGQQKRFKIYLLGAQKETIEKTVANIHKNYPNVDVVGYHDGYFDWNNNDFAKEIATLQPDLVFVALGVPRQEKWITENLEKFSKGVFIGVGGSFDVIAGTVKRAPVLWQKLNLEWLYRLLRQPSRFGRMLVLPRFALKVFALKLKGQGKTK</sequence>
<name>A0ABR4Y2W5_9BACI</name>
<evidence type="ECO:0000256" key="4">
    <source>
        <dbReference type="ARBA" id="ARBA00023316"/>
    </source>
</evidence>
<evidence type="ECO:0000313" key="6">
    <source>
        <dbReference type="EMBL" id="KGR88038.1"/>
    </source>
</evidence>
<keyword evidence="4 5" id="KW-0961">Cell wall biogenesis/degradation</keyword>
<gene>
    <name evidence="6" type="ORF">CD31_05090</name>
</gene>
<comment type="similarity">
    <text evidence="5">Belongs to the glycosyltransferase 26 family. TagA/TarA subfamily.</text>
</comment>
<keyword evidence="2 5" id="KW-0808">Transferase</keyword>
<organism evidence="6 7">
    <name type="scientific">Lysinibacillus boronitolerans JCM 21713 = 10a = NBRC 103108</name>
    <dbReference type="NCBI Taxonomy" id="1294264"/>
    <lineage>
        <taxon>Bacteria</taxon>
        <taxon>Bacillati</taxon>
        <taxon>Bacillota</taxon>
        <taxon>Bacilli</taxon>
        <taxon>Bacillales</taxon>
        <taxon>Bacillaceae</taxon>
        <taxon>Lysinibacillus</taxon>
    </lineage>
</organism>
<dbReference type="InterPro" id="IPR034714">
    <property type="entry name" value="TagA_TarA"/>
</dbReference>
<keyword evidence="3 5" id="KW-0777">Teichoic acid biosynthesis</keyword>
<evidence type="ECO:0000256" key="2">
    <source>
        <dbReference type="ARBA" id="ARBA00022679"/>
    </source>
</evidence>
<dbReference type="HAMAP" id="MF_02070">
    <property type="entry name" value="TagA_TarA"/>
    <property type="match status" value="1"/>
</dbReference>
<dbReference type="Pfam" id="PF03808">
    <property type="entry name" value="Glyco_tran_WecG"/>
    <property type="match status" value="1"/>
</dbReference>
<comment type="caution">
    <text evidence="6">The sequence shown here is derived from an EMBL/GenBank/DDBJ whole genome shotgun (WGS) entry which is preliminary data.</text>
</comment>
<comment type="pathway">
    <text evidence="5">Cell wall biogenesis; teichoic acid biosynthesis.</text>
</comment>
<comment type="catalytic activity">
    <reaction evidence="5">
        <text>UDP-N-acetyl-alpha-D-mannosamine + N-acetyl-alpha-D-glucosaminyl-di-trans,octa-cis-undecaprenyl diphosphate = N-acetyl-beta-D-mannosaminyl-(1-&gt;4)-N-acetyl-alpha-D-glucosaminyl di-trans,octa-cis-undecaprenyl diphosphate + UDP + H(+)</text>
        <dbReference type="Rhea" id="RHEA:16053"/>
        <dbReference type="ChEBI" id="CHEBI:15378"/>
        <dbReference type="ChEBI" id="CHEBI:58223"/>
        <dbReference type="ChEBI" id="CHEBI:62959"/>
        <dbReference type="ChEBI" id="CHEBI:68623"/>
        <dbReference type="ChEBI" id="CHEBI:132210"/>
        <dbReference type="EC" id="2.4.1.187"/>
    </reaction>
</comment>
<evidence type="ECO:0000256" key="3">
    <source>
        <dbReference type="ARBA" id="ARBA00022944"/>
    </source>
</evidence>
<dbReference type="PANTHER" id="PTHR34136">
    <property type="match status" value="1"/>
</dbReference>
<dbReference type="PANTHER" id="PTHR34136:SF1">
    <property type="entry name" value="UDP-N-ACETYL-D-MANNOSAMINURONIC ACID TRANSFERASE"/>
    <property type="match status" value="1"/>
</dbReference>
<proteinExistence type="inferred from homology"/>
<reference evidence="6 7" key="1">
    <citation type="submission" date="2014-02" db="EMBL/GenBank/DDBJ databases">
        <title>Draft genome sequence of Lysinibacillus boronitolerans NBRC 103108.</title>
        <authorList>
            <person name="Zhang F."/>
            <person name="Wang G."/>
            <person name="Zhang L."/>
        </authorList>
    </citation>
    <scope>NUCLEOTIDE SEQUENCE [LARGE SCALE GENOMIC DNA]</scope>
    <source>
        <strain evidence="6 7">NBRC 103108</strain>
    </source>
</reference>
<protein>
    <recommendedName>
        <fullName evidence="5">N-acetylglucosaminyldiphosphoundecaprenol N-acetyl-beta-D-mannosaminyltransferase</fullName>
        <ecNumber evidence="5">2.4.1.187</ecNumber>
    </recommendedName>
    <alternativeName>
        <fullName evidence="5">N-acetylmannosaminyltransferase</fullName>
    </alternativeName>
    <alternativeName>
        <fullName evidence="5">UDP-N-acetylmannosamine transferase</fullName>
    </alternativeName>
    <alternativeName>
        <fullName evidence="5">UDP-N-acetylmannosamine:N-acetylglucosaminyl pyrophosphorylundecaprenol N-acetylmannosaminyltransferase</fullName>
    </alternativeName>
</protein>
<keyword evidence="7" id="KW-1185">Reference proteome</keyword>